<evidence type="ECO:0000256" key="1">
    <source>
        <dbReference type="SAM" id="SignalP"/>
    </source>
</evidence>
<accession>A0A6A7KBB3</accession>
<protein>
    <submittedName>
        <fullName evidence="2">Uncharacterized protein</fullName>
    </submittedName>
</protein>
<organism evidence="2 3">
    <name type="scientific">Alkalibaculum sporogenes</name>
    <dbReference type="NCBI Taxonomy" id="2655001"/>
    <lineage>
        <taxon>Bacteria</taxon>
        <taxon>Bacillati</taxon>
        <taxon>Bacillota</taxon>
        <taxon>Clostridia</taxon>
        <taxon>Eubacteriales</taxon>
        <taxon>Eubacteriaceae</taxon>
        <taxon>Alkalibaculum</taxon>
    </lineage>
</organism>
<dbReference type="Proteomes" id="UP000440004">
    <property type="component" value="Unassembled WGS sequence"/>
</dbReference>
<dbReference type="RefSeq" id="WP_152805861.1">
    <property type="nucleotide sequence ID" value="NZ_WHNX01000028.1"/>
</dbReference>
<sequence>MKKVIALLFLAMMFLSFTSMAYAQESDLGYEDMNEKEVKAELLKIRENFSDEMKLADQLSYNYSLKTNAEKMNDDLHIVAVSEKTIEGQDYQLIVLSSGVYNTLTAEGGSSASISGGTQYTNVTVRAQLYGTLSNALTGHTFRTILSYKVGNVNTVTAANLGTQFATTNQHRVTLNPLLWQYNGRTGLLYTGGGGTTPLYNTFRIKIEPMASNSYAKNLRLTGYLY</sequence>
<dbReference type="AlphaFoldDB" id="A0A6A7KBB3"/>
<name>A0A6A7KBB3_9FIRM</name>
<gene>
    <name evidence="2" type="ORF">GC105_13665</name>
</gene>
<evidence type="ECO:0000313" key="2">
    <source>
        <dbReference type="EMBL" id="MPW26830.1"/>
    </source>
</evidence>
<keyword evidence="3" id="KW-1185">Reference proteome</keyword>
<feature type="signal peptide" evidence="1">
    <location>
        <begin position="1"/>
        <end position="21"/>
    </location>
</feature>
<comment type="caution">
    <text evidence="2">The sequence shown here is derived from an EMBL/GenBank/DDBJ whole genome shotgun (WGS) entry which is preliminary data.</text>
</comment>
<proteinExistence type="predicted"/>
<keyword evidence="1" id="KW-0732">Signal</keyword>
<feature type="chain" id="PRO_5038635217" evidence="1">
    <location>
        <begin position="22"/>
        <end position="226"/>
    </location>
</feature>
<reference evidence="2 3" key="1">
    <citation type="submission" date="2019-10" db="EMBL/GenBank/DDBJ databases">
        <title>Alkalibaculum tamaniensis sp.nov., a new alkaliphilic acetogen, isolated on methoxylated aromatics from a mud volcano.</title>
        <authorList>
            <person name="Khomyakova M.A."/>
            <person name="Merkel A.Y."/>
            <person name="Bonch-Osmolovskaya E.A."/>
            <person name="Slobodkin A.I."/>
        </authorList>
    </citation>
    <scope>NUCLEOTIDE SEQUENCE [LARGE SCALE GENOMIC DNA]</scope>
    <source>
        <strain evidence="2 3">M08DMB</strain>
    </source>
</reference>
<dbReference type="EMBL" id="WHNX01000028">
    <property type="protein sequence ID" value="MPW26830.1"/>
    <property type="molecule type" value="Genomic_DNA"/>
</dbReference>
<evidence type="ECO:0000313" key="3">
    <source>
        <dbReference type="Proteomes" id="UP000440004"/>
    </source>
</evidence>